<dbReference type="EMBL" id="LR700639">
    <property type="protein sequence ID" value="VVM11984.1"/>
    <property type="molecule type" value="Genomic_DNA"/>
</dbReference>
<evidence type="ECO:0000313" key="1">
    <source>
        <dbReference type="EMBL" id="VVM11984.1"/>
    </source>
</evidence>
<name>A0A5E6MH57_PSEFL</name>
<accession>A0A5E6MH57</accession>
<proteinExistence type="predicted"/>
<sequence>MEGAWRRPPKSLSDYGHTERERGAECWGKSPLVTLGLFSKVTRCKSGTNISRNLNNGYVPGLIQHPGRLSGRLRGQARSHIFRSWGVRKRVVGWQAVFAGKPAPTVGSRGDRQIVVGCQGAFAGKPAPTVGSRGDRQRVVGCQAAFAGKPAPTVGSRGDRQIVVGCQGAFASKPAPRVGSRGDS</sequence>
<protein>
    <submittedName>
        <fullName evidence="1">Uncharacterized protein</fullName>
    </submittedName>
</protein>
<organism evidence="1">
    <name type="scientific">Pseudomonas fluorescens</name>
    <dbReference type="NCBI Taxonomy" id="294"/>
    <lineage>
        <taxon>Bacteria</taxon>
        <taxon>Pseudomonadati</taxon>
        <taxon>Pseudomonadota</taxon>
        <taxon>Gammaproteobacteria</taxon>
        <taxon>Pseudomonadales</taxon>
        <taxon>Pseudomonadaceae</taxon>
        <taxon>Pseudomonas</taxon>
    </lineage>
</organism>
<reference evidence="1" key="1">
    <citation type="submission" date="2019-09" db="EMBL/GenBank/DDBJ databases">
        <authorList>
            <person name="Chandra G."/>
            <person name="Truman W A."/>
        </authorList>
    </citation>
    <scope>NUCLEOTIDE SEQUENCE</scope>
    <source>
        <strain evidence="1">PS683</strain>
    </source>
</reference>
<dbReference type="AlphaFoldDB" id="A0A5E6MH57"/>
<gene>
    <name evidence="1" type="ORF">PS683_00258</name>
</gene>